<evidence type="ECO:0000256" key="10">
    <source>
        <dbReference type="ARBA" id="ARBA00069693"/>
    </source>
</evidence>
<dbReference type="EMBL" id="SCEB01214359">
    <property type="protein sequence ID" value="RXM35788.1"/>
    <property type="molecule type" value="Genomic_DNA"/>
</dbReference>
<evidence type="ECO:0000256" key="2">
    <source>
        <dbReference type="ARBA" id="ARBA00009126"/>
    </source>
</evidence>
<feature type="compositionally biased region" description="Acidic residues" evidence="11">
    <location>
        <begin position="387"/>
        <end position="400"/>
    </location>
</feature>
<evidence type="ECO:0000256" key="9">
    <source>
        <dbReference type="ARBA" id="ARBA00057136"/>
    </source>
</evidence>
<organism evidence="13 14">
    <name type="scientific">Acipenser ruthenus</name>
    <name type="common">Sterlet sturgeon</name>
    <dbReference type="NCBI Taxonomy" id="7906"/>
    <lineage>
        <taxon>Eukaryota</taxon>
        <taxon>Metazoa</taxon>
        <taxon>Chordata</taxon>
        <taxon>Craniata</taxon>
        <taxon>Vertebrata</taxon>
        <taxon>Euteleostomi</taxon>
        <taxon>Actinopterygii</taxon>
        <taxon>Chondrostei</taxon>
        <taxon>Acipenseriformes</taxon>
        <taxon>Acipenseridae</taxon>
        <taxon>Acipenser</taxon>
    </lineage>
</organism>
<dbReference type="Pfam" id="PF00595">
    <property type="entry name" value="PDZ"/>
    <property type="match status" value="1"/>
</dbReference>
<keyword evidence="6" id="KW-0009">Actin-binding</keyword>
<dbReference type="CDD" id="cd10820">
    <property type="entry name" value="PDZ_SYNPO2-like"/>
    <property type="match status" value="1"/>
</dbReference>
<evidence type="ECO:0000256" key="7">
    <source>
        <dbReference type="ARBA" id="ARBA00023212"/>
    </source>
</evidence>
<feature type="compositionally biased region" description="Gly residues" evidence="11">
    <location>
        <begin position="735"/>
        <end position="761"/>
    </location>
</feature>
<name>A0A444UKZ7_ACIRT</name>
<feature type="region of interest" description="Disordered" evidence="11">
    <location>
        <begin position="163"/>
        <end position="287"/>
    </location>
</feature>
<evidence type="ECO:0000256" key="11">
    <source>
        <dbReference type="SAM" id="MobiDB-lite"/>
    </source>
</evidence>
<dbReference type="Gene3D" id="2.30.42.10">
    <property type="match status" value="1"/>
</dbReference>
<sequence>MVTEEQVVISLSGGAPWGFRLQGGTEHSKPLQVAKVRKRSKACRAGLREGDELLSINEKMCGGLSHAQAMTLIDSAPGTLRIRIRRSPAGFQSVVLFTRSPSPRIDRDYRAALRALSPPVTKPAATGQPDRSAVMSPTGGECLIRTLDPHRDCLISPLDSEAYYGETDSDADTALVKQRRPKRRSPSATPVKPSGHTSPEETSEMSGYESAPDARPHTTLPGLTQPQDAGPGVARREILFQPRPVEEEEEAGLEEALSYPSDGQGAAEVDSGFQEPPSVPLVSPERAKDASRLLFSSSQLVPMVGPVDRPVDEELTTSYKDKARQAKLHRSESVQEKQVKEARSKCRTIASLLTAAPNPHSKGVLMFKKRRQRSKKYTLISFGSVEGDMEAREEDEEEGEGAFPTSESEFDEEGFSAAPDTDPDWDRNYLDILERKKTPAQTLQGPPQGLSGTVGKGAQLYEQQQRRRAEENFVSEAARQGEQGTQGNQGTPTAVPSMSPAQPPPSFGMMNGDVPPARHPDLVKSPPAPAPPAPPAHSVPGAFSVPAQQPANSLLDRTNLVDEGELNLGKKISTPKDIMLEELSLLGNKGSKMFKQRQKRVEKFIWENNPDIFNDESMDNFQKFVPSLGGAMQSGHSMMDVGGHLVSGQMVGQAGTGRQQQAPVPPPKPGMGGAGGGAGGARGDNFQKFVPNLGGAMQSGHSMMDVGGHLVSGQMVGQAGTGRQQQAPVPPPKPGMGGAGGGAGGARGGAGGAGGGAGGDGTMQTSHGHGEGEAHQSAGKGGSKQSITMVRTYISPWERAMRGNAELTATMRSSMPGPCSHKDLVKYKSFNRTAMPYGGYEKASKLMTFQLPEFDTAPEEPEHPVIYQHDINSRPCFNRTPIGWVGSGEPCQLSVDLENVPFEGETDDL</sequence>
<comment type="similarity">
    <text evidence="2">Belongs to the myozenin family.</text>
</comment>
<keyword evidence="14" id="KW-1185">Reference proteome</keyword>
<dbReference type="AlphaFoldDB" id="A0A444UKZ7"/>
<feature type="compositionally biased region" description="Basic and acidic residues" evidence="11">
    <location>
        <begin position="424"/>
        <end position="437"/>
    </location>
</feature>
<dbReference type="Proteomes" id="UP000289886">
    <property type="component" value="Unassembled WGS sequence"/>
</dbReference>
<evidence type="ECO:0000256" key="5">
    <source>
        <dbReference type="ARBA" id="ARBA00022553"/>
    </source>
</evidence>
<feature type="region of interest" description="Disordered" evidence="11">
    <location>
        <begin position="319"/>
        <end position="340"/>
    </location>
</feature>
<dbReference type="Pfam" id="PF05556">
    <property type="entry name" value="Calsarcin"/>
    <property type="match status" value="1"/>
</dbReference>
<comment type="subcellular location">
    <subcellularLocation>
        <location evidence="1">Cytoplasm</location>
        <location evidence="1">Cytoskeleton</location>
    </subcellularLocation>
</comment>
<dbReference type="PROSITE" id="PS50106">
    <property type="entry name" value="PDZ"/>
    <property type="match status" value="1"/>
</dbReference>
<comment type="caution">
    <text evidence="13">The sequence shown here is derived from an EMBL/GenBank/DDBJ whole genome shotgun (WGS) entry which is preliminary data.</text>
</comment>
<dbReference type="SUPFAM" id="SSF50156">
    <property type="entry name" value="PDZ domain-like"/>
    <property type="match status" value="1"/>
</dbReference>
<dbReference type="FunFam" id="2.30.42.10:FF:000137">
    <property type="entry name" value="Synaptopodin 2-like a"/>
    <property type="match status" value="1"/>
</dbReference>
<keyword evidence="3" id="KW-0488">Methylation</keyword>
<feature type="region of interest" description="Disordered" evidence="11">
    <location>
        <begin position="717"/>
        <end position="786"/>
    </location>
</feature>
<feature type="compositionally biased region" description="Gly residues" evidence="11">
    <location>
        <begin position="670"/>
        <end position="682"/>
    </location>
</feature>
<dbReference type="PANTHER" id="PTHR24217">
    <property type="entry name" value="PUTATIVE-RELATED"/>
    <property type="match status" value="1"/>
</dbReference>
<dbReference type="GO" id="GO:0005634">
    <property type="term" value="C:nucleus"/>
    <property type="evidence" value="ECO:0007669"/>
    <property type="project" value="TreeGrafter"/>
</dbReference>
<evidence type="ECO:0000313" key="13">
    <source>
        <dbReference type="EMBL" id="RXM35788.1"/>
    </source>
</evidence>
<feature type="compositionally biased region" description="Pro residues" evidence="11">
    <location>
        <begin position="526"/>
        <end position="537"/>
    </location>
</feature>
<feature type="region of interest" description="Disordered" evidence="11">
    <location>
        <begin position="379"/>
        <end position="543"/>
    </location>
</feature>
<dbReference type="PANTHER" id="PTHR24217:SF10">
    <property type="entry name" value="SYNAPTOPODIN 2-LIKE PROTEIN"/>
    <property type="match status" value="1"/>
</dbReference>
<reference evidence="13 14" key="1">
    <citation type="submission" date="2019-01" db="EMBL/GenBank/DDBJ databases">
        <title>Draft Genome and Complete Hox-Cluster Characterization of the Sterlet Sturgeon (Acipenser ruthenus).</title>
        <authorList>
            <person name="Wei Q."/>
        </authorList>
    </citation>
    <scope>NUCLEOTIDE SEQUENCE [LARGE SCALE GENOMIC DNA]</scope>
    <source>
        <strain evidence="13">WHYD16114868_AA</strain>
        <tissue evidence="13">Blood</tissue>
    </source>
</reference>
<accession>A0A444UKZ7</accession>
<dbReference type="GO" id="GO:0015629">
    <property type="term" value="C:actin cytoskeleton"/>
    <property type="evidence" value="ECO:0007669"/>
    <property type="project" value="TreeGrafter"/>
</dbReference>
<evidence type="ECO:0000313" key="14">
    <source>
        <dbReference type="Proteomes" id="UP000289886"/>
    </source>
</evidence>
<feature type="compositionally biased region" description="Low complexity" evidence="11">
    <location>
        <begin position="480"/>
        <end position="493"/>
    </location>
</feature>
<keyword evidence="5" id="KW-0597">Phosphoprotein</keyword>
<proteinExistence type="inferred from homology"/>
<comment type="similarity">
    <text evidence="8">Belongs to the synaptopodin family.</text>
</comment>
<dbReference type="InterPro" id="IPR036034">
    <property type="entry name" value="PDZ_sf"/>
</dbReference>
<dbReference type="SMART" id="SM00228">
    <property type="entry name" value="PDZ"/>
    <property type="match status" value="1"/>
</dbReference>
<feature type="domain" description="PDZ" evidence="12">
    <location>
        <begin position="6"/>
        <end position="88"/>
    </location>
</feature>
<keyword evidence="4" id="KW-0963">Cytoplasm</keyword>
<comment type="function">
    <text evidence="9">Actin-associated protein that may play a role in modulating actin-based shape.</text>
</comment>
<dbReference type="InterPro" id="IPR001478">
    <property type="entry name" value="PDZ"/>
</dbReference>
<evidence type="ECO:0000256" key="8">
    <source>
        <dbReference type="ARBA" id="ARBA00038161"/>
    </source>
</evidence>
<evidence type="ECO:0000256" key="1">
    <source>
        <dbReference type="ARBA" id="ARBA00004245"/>
    </source>
</evidence>
<dbReference type="GO" id="GO:0032233">
    <property type="term" value="P:positive regulation of actin filament bundle assembly"/>
    <property type="evidence" value="ECO:0007669"/>
    <property type="project" value="TreeGrafter"/>
</dbReference>
<gene>
    <name evidence="13" type="ORF">EOD39_0854</name>
</gene>
<evidence type="ECO:0000256" key="3">
    <source>
        <dbReference type="ARBA" id="ARBA00022481"/>
    </source>
</evidence>
<keyword evidence="7" id="KW-0206">Cytoskeleton</keyword>
<protein>
    <recommendedName>
        <fullName evidence="10">Synaptopodin 2-like protein</fullName>
    </recommendedName>
</protein>
<evidence type="ECO:0000256" key="4">
    <source>
        <dbReference type="ARBA" id="ARBA00022490"/>
    </source>
</evidence>
<evidence type="ECO:0000256" key="6">
    <source>
        <dbReference type="ARBA" id="ARBA00023203"/>
    </source>
</evidence>
<dbReference type="GO" id="GO:0003779">
    <property type="term" value="F:actin binding"/>
    <property type="evidence" value="ECO:0007669"/>
    <property type="project" value="UniProtKB-KW"/>
</dbReference>
<dbReference type="GO" id="GO:0030018">
    <property type="term" value="C:Z disc"/>
    <property type="evidence" value="ECO:0007669"/>
    <property type="project" value="InterPro"/>
</dbReference>
<dbReference type="InterPro" id="IPR051976">
    <property type="entry name" value="Synaptopodin_domain"/>
</dbReference>
<feature type="region of interest" description="Disordered" evidence="11">
    <location>
        <begin position="654"/>
        <end position="685"/>
    </location>
</feature>
<dbReference type="InterPro" id="IPR008438">
    <property type="entry name" value="MYOZ"/>
</dbReference>
<evidence type="ECO:0000259" key="12">
    <source>
        <dbReference type="PROSITE" id="PS50106"/>
    </source>
</evidence>